<comment type="similarity">
    <text evidence="3 10">Belongs to the FliL family.</text>
</comment>
<keyword evidence="12" id="KW-1185">Reference proteome</keyword>
<evidence type="ECO:0000256" key="3">
    <source>
        <dbReference type="ARBA" id="ARBA00008281"/>
    </source>
</evidence>
<accession>A0A1H2EMS7</accession>
<dbReference type="RefSeq" id="WP_092384507.1">
    <property type="nucleotide sequence ID" value="NZ_LT629787.1"/>
</dbReference>
<evidence type="ECO:0000256" key="9">
    <source>
        <dbReference type="ARBA" id="ARBA00023136"/>
    </source>
</evidence>
<organism evidence="11 12">
    <name type="scientific">Halopseudomonas salegens</name>
    <dbReference type="NCBI Taxonomy" id="1434072"/>
    <lineage>
        <taxon>Bacteria</taxon>
        <taxon>Pseudomonadati</taxon>
        <taxon>Pseudomonadota</taxon>
        <taxon>Gammaproteobacteria</taxon>
        <taxon>Pseudomonadales</taxon>
        <taxon>Pseudomonadaceae</taxon>
        <taxon>Halopseudomonas</taxon>
    </lineage>
</organism>
<evidence type="ECO:0000256" key="8">
    <source>
        <dbReference type="ARBA" id="ARBA00022989"/>
    </source>
</evidence>
<name>A0A1H2EMS7_9GAMM</name>
<evidence type="ECO:0000256" key="1">
    <source>
        <dbReference type="ARBA" id="ARBA00002254"/>
    </source>
</evidence>
<proteinExistence type="inferred from homology"/>
<keyword evidence="7 10" id="KW-0283">Flagellar rotation</keyword>
<dbReference type="EMBL" id="LT629787">
    <property type="protein sequence ID" value="SDT96426.1"/>
    <property type="molecule type" value="Genomic_DNA"/>
</dbReference>
<dbReference type="GO" id="GO:0009425">
    <property type="term" value="C:bacterial-type flagellum basal body"/>
    <property type="evidence" value="ECO:0007669"/>
    <property type="project" value="InterPro"/>
</dbReference>
<keyword evidence="11" id="KW-0966">Cell projection</keyword>
<reference evidence="12" key="1">
    <citation type="submission" date="2016-10" db="EMBL/GenBank/DDBJ databases">
        <authorList>
            <person name="Varghese N."/>
            <person name="Submissions S."/>
        </authorList>
    </citation>
    <scope>NUCLEOTIDE SEQUENCE [LARGE SCALE GENOMIC DNA]</scope>
    <source>
        <strain evidence="12">CECT 8338</strain>
    </source>
</reference>
<feature type="transmembrane region" description="Helical" evidence="10">
    <location>
        <begin position="25"/>
        <end position="48"/>
    </location>
</feature>
<gene>
    <name evidence="11" type="ORF">SAMN05216210_0877</name>
</gene>
<keyword evidence="11" id="KW-0282">Flagellum</keyword>
<keyword evidence="10" id="KW-0997">Cell inner membrane</keyword>
<dbReference type="OrthoDB" id="5616092at2"/>
<dbReference type="STRING" id="1434072.SAMN05216210_0877"/>
<evidence type="ECO:0000256" key="4">
    <source>
        <dbReference type="ARBA" id="ARBA00022475"/>
    </source>
</evidence>
<keyword evidence="9 10" id="KW-0472">Membrane</keyword>
<dbReference type="Pfam" id="PF03748">
    <property type="entry name" value="FliL"/>
    <property type="match status" value="1"/>
</dbReference>
<dbReference type="GO" id="GO:0071978">
    <property type="term" value="P:bacterial-type flagellum-dependent swarming motility"/>
    <property type="evidence" value="ECO:0007669"/>
    <property type="project" value="TreeGrafter"/>
</dbReference>
<keyword evidence="5 10" id="KW-0145">Chemotaxis</keyword>
<evidence type="ECO:0000256" key="10">
    <source>
        <dbReference type="RuleBase" id="RU364125"/>
    </source>
</evidence>
<dbReference type="GO" id="GO:0005886">
    <property type="term" value="C:plasma membrane"/>
    <property type="evidence" value="ECO:0007669"/>
    <property type="project" value="UniProtKB-SubCell"/>
</dbReference>
<evidence type="ECO:0000256" key="6">
    <source>
        <dbReference type="ARBA" id="ARBA00022692"/>
    </source>
</evidence>
<dbReference type="Proteomes" id="UP000243924">
    <property type="component" value="Chromosome I"/>
</dbReference>
<dbReference type="AlphaFoldDB" id="A0A1H2EMS7"/>
<evidence type="ECO:0000313" key="12">
    <source>
        <dbReference type="Proteomes" id="UP000243924"/>
    </source>
</evidence>
<keyword evidence="6 10" id="KW-0812">Transmembrane</keyword>
<evidence type="ECO:0000256" key="7">
    <source>
        <dbReference type="ARBA" id="ARBA00022779"/>
    </source>
</evidence>
<evidence type="ECO:0000313" key="11">
    <source>
        <dbReference type="EMBL" id="SDT96426.1"/>
    </source>
</evidence>
<keyword evidence="4" id="KW-1003">Cell membrane</keyword>
<comment type="function">
    <text evidence="1 10">Controls the rotational direction of flagella during chemotaxis.</text>
</comment>
<evidence type="ECO:0000256" key="2">
    <source>
        <dbReference type="ARBA" id="ARBA00004162"/>
    </source>
</evidence>
<comment type="subcellular location">
    <subcellularLocation>
        <location evidence="10">Cell inner membrane</location>
    </subcellularLocation>
    <subcellularLocation>
        <location evidence="2">Cell membrane</location>
        <topology evidence="2">Single-pass membrane protein</topology>
    </subcellularLocation>
</comment>
<dbReference type="GO" id="GO:0006935">
    <property type="term" value="P:chemotaxis"/>
    <property type="evidence" value="ECO:0007669"/>
    <property type="project" value="UniProtKB-KW"/>
</dbReference>
<keyword evidence="8 10" id="KW-1133">Transmembrane helix</keyword>
<protein>
    <recommendedName>
        <fullName evidence="10">Flagellar protein FliL</fullName>
    </recommendedName>
</protein>
<dbReference type="PANTHER" id="PTHR35091:SF2">
    <property type="entry name" value="FLAGELLAR PROTEIN FLIL"/>
    <property type="match status" value="1"/>
</dbReference>
<sequence length="170" mass="19016">MAKQKEPEQAPEEGAEVPKKSKGKLFLLLGVGLLALLLSIGGVLYFVFSGDDEPVSSEPATPVQLPAIYQPMEPAFVVNYTHAGRQRYMQISVVLMGRDPQKMQDMTQHFPLIRNQLVMLFSGEDFEELLTAEGKETLRERATLAVQSMLEREMSDPVIEAVLFTNMVMQ</sequence>
<dbReference type="PANTHER" id="PTHR35091">
    <property type="entry name" value="FLAGELLAR PROTEIN FLIL"/>
    <property type="match status" value="1"/>
</dbReference>
<evidence type="ECO:0000256" key="5">
    <source>
        <dbReference type="ARBA" id="ARBA00022500"/>
    </source>
</evidence>
<keyword evidence="11" id="KW-0969">Cilium</keyword>
<dbReference type="InterPro" id="IPR005503">
    <property type="entry name" value="FliL"/>
</dbReference>